<keyword evidence="4 6" id="KW-1133">Transmembrane helix</keyword>
<dbReference type="InterPro" id="IPR004841">
    <property type="entry name" value="AA-permease/SLC12A_dom"/>
</dbReference>
<keyword evidence="9" id="KW-1185">Reference proteome</keyword>
<comment type="subcellular location">
    <subcellularLocation>
        <location evidence="1">Membrane</location>
        <topology evidence="1">Multi-pass membrane protein</topology>
    </subcellularLocation>
</comment>
<dbReference type="Proteomes" id="UP001165120">
    <property type="component" value="Unassembled WGS sequence"/>
</dbReference>
<feature type="transmembrane region" description="Helical" evidence="6">
    <location>
        <begin position="65"/>
        <end position="86"/>
    </location>
</feature>
<evidence type="ECO:0000259" key="7">
    <source>
        <dbReference type="Pfam" id="PF00324"/>
    </source>
</evidence>
<evidence type="ECO:0000256" key="5">
    <source>
        <dbReference type="ARBA" id="ARBA00023136"/>
    </source>
</evidence>
<dbReference type="PANTHER" id="PTHR43341:SF26">
    <property type="entry name" value="GENERAL AMINO ACID PERMEASE AGP3"/>
    <property type="match status" value="1"/>
</dbReference>
<keyword evidence="3 6" id="KW-0812">Transmembrane</keyword>
<feature type="transmembrane region" description="Helical" evidence="6">
    <location>
        <begin position="92"/>
        <end position="113"/>
    </location>
</feature>
<keyword evidence="5 6" id="KW-0472">Membrane</keyword>
<dbReference type="GO" id="GO:0016020">
    <property type="term" value="C:membrane"/>
    <property type="evidence" value="ECO:0007669"/>
    <property type="project" value="UniProtKB-SubCell"/>
</dbReference>
<dbReference type="Gene3D" id="1.20.1740.10">
    <property type="entry name" value="Amino acid/polyamine transporter I"/>
    <property type="match status" value="1"/>
</dbReference>
<comment type="similarity">
    <text evidence="2">Belongs to the amino acid-polyamine-organocation (APC) superfamily. YAT (TC 2.A.3.10) family.</text>
</comment>
<dbReference type="Pfam" id="PF00324">
    <property type="entry name" value="AA_permease"/>
    <property type="match status" value="1"/>
</dbReference>
<organism evidence="8 9">
    <name type="scientific">Candida boidinii</name>
    <name type="common">Yeast</name>
    <dbReference type="NCBI Taxonomy" id="5477"/>
    <lineage>
        <taxon>Eukaryota</taxon>
        <taxon>Fungi</taxon>
        <taxon>Dikarya</taxon>
        <taxon>Ascomycota</taxon>
        <taxon>Saccharomycotina</taxon>
        <taxon>Pichiomycetes</taxon>
        <taxon>Pichiales</taxon>
        <taxon>Pichiaceae</taxon>
        <taxon>Ogataea</taxon>
        <taxon>Ogataea/Candida clade</taxon>
    </lineage>
</organism>
<proteinExistence type="inferred from homology"/>
<dbReference type="InterPro" id="IPR050524">
    <property type="entry name" value="APC_YAT"/>
</dbReference>
<evidence type="ECO:0000256" key="4">
    <source>
        <dbReference type="ARBA" id="ARBA00022989"/>
    </source>
</evidence>
<name>A0A9W6TBV6_CANBO</name>
<feature type="domain" description="Amino acid permease/ SLC12A" evidence="7">
    <location>
        <begin position="1"/>
        <end position="227"/>
    </location>
</feature>
<accession>A0A9W6TBV6</accession>
<evidence type="ECO:0000313" key="8">
    <source>
        <dbReference type="EMBL" id="GME82255.1"/>
    </source>
</evidence>
<dbReference type="GO" id="GO:0015171">
    <property type="term" value="F:amino acid transmembrane transporter activity"/>
    <property type="evidence" value="ECO:0007669"/>
    <property type="project" value="TreeGrafter"/>
</dbReference>
<evidence type="ECO:0000256" key="1">
    <source>
        <dbReference type="ARBA" id="ARBA00004141"/>
    </source>
</evidence>
<evidence type="ECO:0000256" key="2">
    <source>
        <dbReference type="ARBA" id="ARBA00006983"/>
    </source>
</evidence>
<sequence length="229" mass="25063">MQGVGELSTIFPSGSGFTEHATRFVDKAFAATISYNYIVVWIAVLANEYNVLCSTMRFWGPQIPLYGYFLIFWPFFMAFQFLGVGVYGEVEYILAMVKILGLTAFYIFTIVYMSGGVKGTPAFGFHTWNDPGAFADGFKGVALVFTLVSTTYAGVEITTVAAAETKNPAKAIPIAIRQTFWRIVYVYIVLVIAFGVTVPYTDPGLRLAGGALKSPMTIAIQNAGWNGEQ</sequence>
<dbReference type="PANTHER" id="PTHR43341">
    <property type="entry name" value="AMINO ACID PERMEASE"/>
    <property type="match status" value="1"/>
</dbReference>
<reference evidence="8" key="1">
    <citation type="submission" date="2023-04" db="EMBL/GenBank/DDBJ databases">
        <title>Candida boidinii NBRC 10035.</title>
        <authorList>
            <person name="Ichikawa N."/>
            <person name="Sato H."/>
            <person name="Tonouchi N."/>
        </authorList>
    </citation>
    <scope>NUCLEOTIDE SEQUENCE</scope>
    <source>
        <strain evidence="8">NBRC 10035</strain>
    </source>
</reference>
<evidence type="ECO:0000256" key="3">
    <source>
        <dbReference type="ARBA" id="ARBA00022692"/>
    </source>
</evidence>
<feature type="transmembrane region" description="Helical" evidence="6">
    <location>
        <begin position="33"/>
        <end position="53"/>
    </location>
</feature>
<evidence type="ECO:0000256" key="6">
    <source>
        <dbReference type="SAM" id="Phobius"/>
    </source>
</evidence>
<dbReference type="AlphaFoldDB" id="A0A9W6TBV6"/>
<evidence type="ECO:0000313" key="9">
    <source>
        <dbReference type="Proteomes" id="UP001165120"/>
    </source>
</evidence>
<protein>
    <submittedName>
        <fullName evidence="8">Unnamed protein product</fullName>
    </submittedName>
</protein>
<dbReference type="EMBL" id="BSXN01005056">
    <property type="protein sequence ID" value="GME82255.1"/>
    <property type="molecule type" value="Genomic_DNA"/>
</dbReference>
<feature type="transmembrane region" description="Helical" evidence="6">
    <location>
        <begin position="180"/>
        <end position="200"/>
    </location>
</feature>
<comment type="caution">
    <text evidence="8">The sequence shown here is derived from an EMBL/GenBank/DDBJ whole genome shotgun (WGS) entry which is preliminary data.</text>
</comment>
<gene>
    <name evidence="8" type="ORF">Cboi02_000673900</name>
</gene>